<proteinExistence type="inferred from homology"/>
<accession>A0A2T5XX77</accession>
<evidence type="ECO:0000313" key="8">
    <source>
        <dbReference type="EMBL" id="PTX08044.1"/>
    </source>
</evidence>
<comment type="subcellular location">
    <subcellularLocation>
        <location evidence="1">Cell outer membrane</location>
    </subcellularLocation>
</comment>
<keyword evidence="5" id="KW-0998">Cell outer membrane</keyword>
<comment type="similarity">
    <text evidence="2">Belongs to the SusD family.</text>
</comment>
<dbReference type="EMBL" id="QBKG01000002">
    <property type="protein sequence ID" value="PTX08044.1"/>
    <property type="molecule type" value="Genomic_DNA"/>
</dbReference>
<evidence type="ECO:0000256" key="1">
    <source>
        <dbReference type="ARBA" id="ARBA00004442"/>
    </source>
</evidence>
<organism evidence="8 9">
    <name type="scientific">Capnocytophaga leadbetteri</name>
    <dbReference type="NCBI Taxonomy" id="327575"/>
    <lineage>
        <taxon>Bacteria</taxon>
        <taxon>Pseudomonadati</taxon>
        <taxon>Bacteroidota</taxon>
        <taxon>Flavobacteriia</taxon>
        <taxon>Flavobacteriales</taxon>
        <taxon>Flavobacteriaceae</taxon>
        <taxon>Capnocytophaga</taxon>
    </lineage>
</organism>
<feature type="domain" description="RagB/SusD" evidence="6">
    <location>
        <begin position="314"/>
        <end position="550"/>
    </location>
</feature>
<dbReference type="Pfam" id="PF14322">
    <property type="entry name" value="SusD-like_3"/>
    <property type="match status" value="1"/>
</dbReference>
<evidence type="ECO:0000256" key="4">
    <source>
        <dbReference type="ARBA" id="ARBA00023136"/>
    </source>
</evidence>
<reference evidence="8 9" key="1">
    <citation type="submission" date="2018-04" db="EMBL/GenBank/DDBJ databases">
        <title>Genomic Encyclopedia of Archaeal and Bacterial Type Strains, Phase II (KMG-II): from individual species to whole genera.</title>
        <authorList>
            <person name="Goeker M."/>
        </authorList>
    </citation>
    <scope>NUCLEOTIDE SEQUENCE [LARGE SCALE GENOMIC DNA]</scope>
    <source>
        <strain evidence="8 9">DSM 22902</strain>
    </source>
</reference>
<keyword evidence="4" id="KW-0472">Membrane</keyword>
<evidence type="ECO:0000259" key="6">
    <source>
        <dbReference type="Pfam" id="PF07980"/>
    </source>
</evidence>
<dbReference type="InterPro" id="IPR033985">
    <property type="entry name" value="SusD-like_N"/>
</dbReference>
<evidence type="ECO:0000256" key="2">
    <source>
        <dbReference type="ARBA" id="ARBA00006275"/>
    </source>
</evidence>
<evidence type="ECO:0000256" key="3">
    <source>
        <dbReference type="ARBA" id="ARBA00022729"/>
    </source>
</evidence>
<feature type="domain" description="SusD-like N-terminal" evidence="7">
    <location>
        <begin position="44"/>
        <end position="219"/>
    </location>
</feature>
<evidence type="ECO:0000256" key="5">
    <source>
        <dbReference type="ARBA" id="ARBA00023237"/>
    </source>
</evidence>
<dbReference type="AlphaFoldDB" id="A0A2T5XX77"/>
<gene>
    <name evidence="8" type="ORF">C8P65_10286</name>
</gene>
<dbReference type="InterPro" id="IPR011990">
    <property type="entry name" value="TPR-like_helical_dom_sf"/>
</dbReference>
<sequence length="556" mass="63865">MKTNYISYTLVGILGISFTACELKEDLSSVYNADNAYTTEENAQEGVNGIYRYLNSATHPSTFYINDLPTDDGFKEGNDFEILNNNGLTNNVQLLTSYNGNWQMIGCANSAIDNISQMPDSRFANAEKKTVLLAEAHFMRAFAYYQLTNTFYRVPLITNGFYASTANPTLSTVEALDQQIERDLLIAANHLPLEWDINGSDAGRPTKGAAYGYLMRLYMRQAGRLREQGSDATSAWQAALVYANQVIATGKYVLKAHAFDPFNPRTRAALYNNEIIFAVRSSETVPAGASDLALYFTSWDYNKGWDIFNIPLELYWQFDHSDERLTQFIKGEFININNADQKYVAPTLAQMGTLDNEASSPRITELANVYTDKYFYEKAGTYNYNTPNNLPLLRYADILLCKSEILNELNGVNQESVDLLNQIRQRAFQNSNHNYTLAQFASKDEFRSKLCDERLFEFNMEGLRRIDLIRMGLWKDRLDKYMDVIKQKLETKQANMNARRDPNVVPNPYDLSPQWRVYPKFNSPLKVYDQRRYYPIPSVYSNKYPDLQNNRSFREQ</sequence>
<comment type="caution">
    <text evidence="8">The sequence shown here is derived from an EMBL/GenBank/DDBJ whole genome shotgun (WGS) entry which is preliminary data.</text>
</comment>
<dbReference type="SUPFAM" id="SSF48452">
    <property type="entry name" value="TPR-like"/>
    <property type="match status" value="1"/>
</dbReference>
<evidence type="ECO:0000313" key="9">
    <source>
        <dbReference type="Proteomes" id="UP000243985"/>
    </source>
</evidence>
<name>A0A2T5XX77_9FLAO</name>
<protein>
    <submittedName>
        <fullName evidence="8">Putative outer membrane starch-binding protein</fullName>
    </submittedName>
</protein>
<evidence type="ECO:0000259" key="7">
    <source>
        <dbReference type="Pfam" id="PF14322"/>
    </source>
</evidence>
<dbReference type="Proteomes" id="UP000243985">
    <property type="component" value="Unassembled WGS sequence"/>
</dbReference>
<dbReference type="GeneID" id="84580062"/>
<dbReference type="RefSeq" id="WP_107781298.1">
    <property type="nucleotide sequence ID" value="NZ_QBKG01000002.1"/>
</dbReference>
<dbReference type="Pfam" id="PF07980">
    <property type="entry name" value="SusD_RagB"/>
    <property type="match status" value="1"/>
</dbReference>
<dbReference type="GO" id="GO:0009279">
    <property type="term" value="C:cell outer membrane"/>
    <property type="evidence" value="ECO:0007669"/>
    <property type="project" value="UniProtKB-SubCell"/>
</dbReference>
<keyword evidence="3" id="KW-0732">Signal</keyword>
<dbReference type="PROSITE" id="PS51257">
    <property type="entry name" value="PROKAR_LIPOPROTEIN"/>
    <property type="match status" value="1"/>
</dbReference>
<dbReference type="InterPro" id="IPR012944">
    <property type="entry name" value="SusD_RagB_dom"/>
</dbReference>
<dbReference type="Gene3D" id="1.25.40.390">
    <property type="match status" value="1"/>
</dbReference>